<evidence type="ECO:0000313" key="4">
    <source>
        <dbReference type="Proteomes" id="UP000248168"/>
    </source>
</evidence>
<keyword evidence="2" id="KW-0812">Transmembrane</keyword>
<protein>
    <submittedName>
        <fullName evidence="3">Uncharacterized protein</fullName>
    </submittedName>
</protein>
<evidence type="ECO:0000313" key="3">
    <source>
        <dbReference type="EMBL" id="SPP64532.1"/>
    </source>
</evidence>
<feature type="region of interest" description="Disordered" evidence="1">
    <location>
        <begin position="188"/>
        <end position="207"/>
    </location>
</feature>
<dbReference type="AlphaFoldDB" id="A0A330L5U5"/>
<name>A0A330L5U5_9BACT</name>
<gene>
    <name evidence="3" type="ORF">NITLEN_20172</name>
</gene>
<feature type="compositionally biased region" description="Basic and acidic residues" evidence="1">
    <location>
        <begin position="197"/>
        <end position="207"/>
    </location>
</feature>
<proteinExistence type="predicted"/>
<feature type="transmembrane region" description="Helical" evidence="2">
    <location>
        <begin position="26"/>
        <end position="47"/>
    </location>
</feature>
<dbReference type="InParanoid" id="A0A330L5U5"/>
<keyword evidence="2" id="KW-0472">Membrane</keyword>
<evidence type="ECO:0000256" key="1">
    <source>
        <dbReference type="SAM" id="MobiDB-lite"/>
    </source>
</evidence>
<keyword evidence="2" id="KW-1133">Transmembrane helix</keyword>
<dbReference type="EMBL" id="OUNR01000012">
    <property type="protein sequence ID" value="SPP64532.1"/>
    <property type="molecule type" value="Genomic_DNA"/>
</dbReference>
<reference evidence="4" key="1">
    <citation type="submission" date="2018-04" db="EMBL/GenBank/DDBJ databases">
        <authorList>
            <person name="Lucker S."/>
            <person name="Sakoula D."/>
        </authorList>
    </citation>
    <scope>NUCLEOTIDE SEQUENCE [LARGE SCALE GENOMIC DNA]</scope>
</reference>
<evidence type="ECO:0000256" key="2">
    <source>
        <dbReference type="SAM" id="Phobius"/>
    </source>
</evidence>
<organism evidence="3 4">
    <name type="scientific">Nitrospira lenta</name>
    <dbReference type="NCBI Taxonomy" id="1436998"/>
    <lineage>
        <taxon>Bacteria</taxon>
        <taxon>Pseudomonadati</taxon>
        <taxon>Nitrospirota</taxon>
        <taxon>Nitrospiria</taxon>
        <taxon>Nitrospirales</taxon>
        <taxon>Nitrospiraceae</taxon>
        <taxon>Nitrospira</taxon>
    </lineage>
</organism>
<keyword evidence="4" id="KW-1185">Reference proteome</keyword>
<feature type="region of interest" description="Disordered" evidence="1">
    <location>
        <begin position="1"/>
        <end position="20"/>
    </location>
</feature>
<dbReference type="Proteomes" id="UP000248168">
    <property type="component" value="Unassembled WGS sequence"/>
</dbReference>
<sequence>MTFMHEQVSSSTSPAGPKAKKPLDTVVKLALTVFVGSFALIWGGMYLSRPDRSIPPYSVGSQNGQLVATHVPPGTTDHQIETLLNRFRKVGHQTHDFGPMKIRPTTPDDAGSRYRRMLIYVFDDDGWTDPEMLAKYVAKDATVANEFDKSVRGYYLLQDQEEEGGIGPLPKTGELSAATRVLFKGRVTDPLPVEAESPEKDNSISPL</sequence>
<accession>A0A330L5U5</accession>